<dbReference type="Pfam" id="PF01551">
    <property type="entry name" value="Peptidase_M23"/>
    <property type="match status" value="1"/>
</dbReference>
<dbReference type="Gene3D" id="2.70.70.10">
    <property type="entry name" value="Glucose Permease (Domain IIA)"/>
    <property type="match status" value="1"/>
</dbReference>
<evidence type="ECO:0000259" key="2">
    <source>
        <dbReference type="Pfam" id="PF01551"/>
    </source>
</evidence>
<proteinExistence type="predicted"/>
<dbReference type="InterPro" id="IPR016047">
    <property type="entry name" value="M23ase_b-sheet_dom"/>
</dbReference>
<dbReference type="EMBL" id="JACRTE010000007">
    <property type="protein sequence ID" value="MBC8596710.1"/>
    <property type="molecule type" value="Genomic_DNA"/>
</dbReference>
<dbReference type="AlphaFoldDB" id="A0A926FED2"/>
<dbReference type="InterPro" id="IPR050570">
    <property type="entry name" value="Cell_wall_metabolism_enzyme"/>
</dbReference>
<dbReference type="PANTHER" id="PTHR21666:SF289">
    <property type="entry name" value="L-ALA--D-GLU ENDOPEPTIDASE"/>
    <property type="match status" value="1"/>
</dbReference>
<name>A0A926FED2_9FIRM</name>
<sequence length="286" mass="32621">MTKAYKYDVKTAGDDNHIDWITLLALCGEKCGGNFKNFNLSYMDKCAELLKSGKTAEEICQNAKYFNYYKEAYDGVLGGFVGTYYIKKDGEWCENYGLKAFSPVAAGYGFSHYRDFGSSRTYGFKRKHLGNDLMGGIGTPIICVESGTVEAMGWNRYGGWRVGIRSFDRKRYYYYAHLRKDFPFNTHLKEGDTVAAGEVIGYLGMTGYSTKENVNNINIAHLHFGMQIIFDEVQKDGNNEIWIDVYEITEFLNKNKSAVEKPKDDKNYRRKTEFYERLLTENGGGG</sequence>
<dbReference type="CDD" id="cd12797">
    <property type="entry name" value="M23_peptidase"/>
    <property type="match status" value="1"/>
</dbReference>
<comment type="caution">
    <text evidence="3">The sequence shown here is derived from an EMBL/GenBank/DDBJ whole genome shotgun (WGS) entry which is preliminary data.</text>
</comment>
<evidence type="ECO:0000313" key="4">
    <source>
        <dbReference type="Proteomes" id="UP000647416"/>
    </source>
</evidence>
<gene>
    <name evidence="3" type="ORF">H8706_07475</name>
</gene>
<reference evidence="3" key="1">
    <citation type="submission" date="2020-08" db="EMBL/GenBank/DDBJ databases">
        <title>Genome public.</title>
        <authorList>
            <person name="Liu C."/>
            <person name="Sun Q."/>
        </authorList>
    </citation>
    <scope>NUCLEOTIDE SEQUENCE</scope>
    <source>
        <strain evidence="3">NSJ-50</strain>
    </source>
</reference>
<accession>A0A926FED2</accession>
<organism evidence="3 4">
    <name type="scientific">Qingrenia yutianensis</name>
    <dbReference type="NCBI Taxonomy" id="2763676"/>
    <lineage>
        <taxon>Bacteria</taxon>
        <taxon>Bacillati</taxon>
        <taxon>Bacillota</taxon>
        <taxon>Clostridia</taxon>
        <taxon>Eubacteriales</taxon>
        <taxon>Oscillospiraceae</taxon>
        <taxon>Qingrenia</taxon>
    </lineage>
</organism>
<dbReference type="GO" id="GO:0004222">
    <property type="term" value="F:metalloendopeptidase activity"/>
    <property type="evidence" value="ECO:0007669"/>
    <property type="project" value="TreeGrafter"/>
</dbReference>
<evidence type="ECO:0000256" key="1">
    <source>
        <dbReference type="ARBA" id="ARBA00022729"/>
    </source>
</evidence>
<dbReference type="SUPFAM" id="SSF51261">
    <property type="entry name" value="Duplicated hybrid motif"/>
    <property type="match status" value="1"/>
</dbReference>
<protein>
    <submittedName>
        <fullName evidence="3">M23 family metallopeptidase</fullName>
    </submittedName>
</protein>
<dbReference type="Proteomes" id="UP000647416">
    <property type="component" value="Unassembled WGS sequence"/>
</dbReference>
<keyword evidence="4" id="KW-1185">Reference proteome</keyword>
<keyword evidence="1" id="KW-0732">Signal</keyword>
<feature type="domain" description="M23ase beta-sheet core" evidence="2">
    <location>
        <begin position="127"/>
        <end position="227"/>
    </location>
</feature>
<dbReference type="PANTHER" id="PTHR21666">
    <property type="entry name" value="PEPTIDASE-RELATED"/>
    <property type="match status" value="1"/>
</dbReference>
<evidence type="ECO:0000313" key="3">
    <source>
        <dbReference type="EMBL" id="MBC8596710.1"/>
    </source>
</evidence>
<dbReference type="InterPro" id="IPR011055">
    <property type="entry name" value="Dup_hybrid_motif"/>
</dbReference>